<dbReference type="PROSITE" id="PS00061">
    <property type="entry name" value="ADH_SHORT"/>
    <property type="match status" value="1"/>
</dbReference>
<evidence type="ECO:0000313" key="10">
    <source>
        <dbReference type="EMBL" id="AEJ60734.1"/>
    </source>
</evidence>
<dbReference type="SMART" id="SM00822">
    <property type="entry name" value="PKS_KR"/>
    <property type="match status" value="1"/>
</dbReference>
<dbReference type="InterPro" id="IPR020904">
    <property type="entry name" value="Sc_DH/Rdtase_CS"/>
</dbReference>
<dbReference type="InterPro" id="IPR002347">
    <property type="entry name" value="SDR_fam"/>
</dbReference>
<evidence type="ECO:0000256" key="7">
    <source>
        <dbReference type="ARBA" id="ARBA00023160"/>
    </source>
</evidence>
<keyword evidence="2" id="KW-0444">Lipid biosynthesis</keyword>
<accession>G0GEP6</accession>
<evidence type="ECO:0000259" key="9">
    <source>
        <dbReference type="SMART" id="SM00822"/>
    </source>
</evidence>
<dbReference type="RefSeq" id="WP_014624132.1">
    <property type="nucleotide sequence ID" value="NC_017583.1"/>
</dbReference>
<comment type="pathway">
    <text evidence="1">Lipid metabolism; fatty acid biosynthesis.</text>
</comment>
<evidence type="ECO:0000256" key="8">
    <source>
        <dbReference type="RuleBase" id="RU000363"/>
    </source>
</evidence>
<dbReference type="OrthoDB" id="9808814at2"/>
<dbReference type="Pfam" id="PF00106">
    <property type="entry name" value="adh_short"/>
    <property type="match status" value="1"/>
</dbReference>
<feature type="domain" description="Ketoreductase" evidence="9">
    <location>
        <begin position="2"/>
        <end position="186"/>
    </location>
</feature>
<dbReference type="PIRSF" id="PIRSF000126">
    <property type="entry name" value="11-beta-HSD1"/>
    <property type="match status" value="1"/>
</dbReference>
<evidence type="ECO:0000256" key="5">
    <source>
        <dbReference type="ARBA" id="ARBA00023002"/>
    </source>
</evidence>
<evidence type="ECO:0000256" key="4">
    <source>
        <dbReference type="ARBA" id="ARBA00022857"/>
    </source>
</evidence>
<keyword evidence="3" id="KW-0276">Fatty acid metabolism</keyword>
<dbReference type="PANTHER" id="PTHR43086">
    <property type="entry name" value="VERY-LONG-CHAIN 3-OXOOACYL-COA REDUCTASE"/>
    <property type="match status" value="1"/>
</dbReference>
<dbReference type="InterPro" id="IPR057326">
    <property type="entry name" value="KR_dom"/>
</dbReference>
<dbReference type="SUPFAM" id="SSF51735">
    <property type="entry name" value="NAD(P)-binding Rossmann-fold domains"/>
    <property type="match status" value="1"/>
</dbReference>
<dbReference type="PRINTS" id="PR00081">
    <property type="entry name" value="GDHRDH"/>
</dbReference>
<keyword evidence="6" id="KW-0443">Lipid metabolism</keyword>
<dbReference type="STRING" id="869211.Spith_0451"/>
<dbReference type="Gene3D" id="3.40.50.720">
    <property type="entry name" value="NAD(P)-binding Rossmann-like Domain"/>
    <property type="match status" value="1"/>
</dbReference>
<dbReference type="CDD" id="cd05233">
    <property type="entry name" value="SDR_c"/>
    <property type="match status" value="1"/>
</dbReference>
<dbReference type="GO" id="GO:0030497">
    <property type="term" value="P:fatty acid elongation"/>
    <property type="evidence" value="ECO:0007669"/>
    <property type="project" value="TreeGrafter"/>
</dbReference>
<dbReference type="GO" id="GO:0016491">
    <property type="term" value="F:oxidoreductase activity"/>
    <property type="evidence" value="ECO:0007669"/>
    <property type="project" value="UniProtKB-KW"/>
</dbReference>
<keyword evidence="7" id="KW-0275">Fatty acid biosynthesis</keyword>
<keyword evidence="11" id="KW-1185">Reference proteome</keyword>
<name>G0GEP6_WINT7</name>
<evidence type="ECO:0000256" key="2">
    <source>
        <dbReference type="ARBA" id="ARBA00022516"/>
    </source>
</evidence>
<dbReference type="KEGG" id="stq:Spith_0451"/>
<comment type="similarity">
    <text evidence="8">Belongs to the short-chain dehydrogenases/reductases (SDR) family.</text>
</comment>
<evidence type="ECO:0000256" key="6">
    <source>
        <dbReference type="ARBA" id="ARBA00023098"/>
    </source>
</evidence>
<evidence type="ECO:0000313" key="11">
    <source>
        <dbReference type="Proteomes" id="UP000007254"/>
    </source>
</evidence>
<dbReference type="HOGENOM" id="CLU_010194_2_1_12"/>
<evidence type="ECO:0000256" key="3">
    <source>
        <dbReference type="ARBA" id="ARBA00022832"/>
    </source>
</evidence>
<dbReference type="PRINTS" id="PR00080">
    <property type="entry name" value="SDRFAMILY"/>
</dbReference>
<organism evidence="10 11">
    <name type="scientific">Winmispira thermophila (strain ATCC 700085 / DSM 6578 / Z-1203)</name>
    <name type="common">Spirochaeta thermophila</name>
    <dbReference type="NCBI Taxonomy" id="869211"/>
    <lineage>
        <taxon>Bacteria</taxon>
        <taxon>Pseudomonadati</taxon>
        <taxon>Spirochaetota</taxon>
        <taxon>Spirochaetia</taxon>
        <taxon>Winmispirales</taxon>
        <taxon>Winmispiraceae</taxon>
        <taxon>Winmispira</taxon>
    </lineage>
</organism>
<dbReference type="EMBL" id="CP002903">
    <property type="protein sequence ID" value="AEJ60734.1"/>
    <property type="molecule type" value="Genomic_DNA"/>
</dbReference>
<reference evidence="10 11" key="1">
    <citation type="submission" date="2011-06" db="EMBL/GenBank/DDBJ databases">
        <title>The complete genome of Spirochaeta thermophila DSM 6578.</title>
        <authorList>
            <consortium name="US DOE Joint Genome Institute (JGI-PGF)"/>
            <person name="Lucas S."/>
            <person name="Lapidus A."/>
            <person name="Bruce D."/>
            <person name="Goodwin L."/>
            <person name="Pitluck S."/>
            <person name="Peters L."/>
            <person name="Kyrpides N."/>
            <person name="Mavromatis K."/>
            <person name="Ivanova N."/>
            <person name="Mikailova N."/>
            <person name="Pagani I."/>
            <person name="Chertkov O."/>
            <person name="Detter J.C."/>
            <person name="Tapia R."/>
            <person name="Han C."/>
            <person name="Land M."/>
            <person name="Hauser L."/>
            <person name="Markowitz V."/>
            <person name="Cheng J.-F."/>
            <person name="Hugenholtz P."/>
            <person name="Woyke T."/>
            <person name="Wu D."/>
            <person name="Spring S."/>
            <person name="Merkhoffer B."/>
            <person name="Schneider S."/>
            <person name="Klenk H.-P."/>
            <person name="Eisen J.A."/>
        </authorList>
    </citation>
    <scope>NUCLEOTIDE SEQUENCE [LARGE SCALE GENOMIC DNA]</scope>
    <source>
        <strain evidence="11">ATCC 700085 / DSM 6578 / Z-1203</strain>
    </source>
</reference>
<keyword evidence="5" id="KW-0560">Oxidoreductase</keyword>
<dbReference type="InterPro" id="IPR036291">
    <property type="entry name" value="NAD(P)-bd_dom_sf"/>
</dbReference>
<dbReference type="Proteomes" id="UP000007254">
    <property type="component" value="Chromosome"/>
</dbReference>
<proteinExistence type="inferred from homology"/>
<evidence type="ECO:0000256" key="1">
    <source>
        <dbReference type="ARBA" id="ARBA00005194"/>
    </source>
</evidence>
<protein>
    <submittedName>
        <fullName evidence="10">Short-chain dehydrogenase/reductase SDR</fullName>
    </submittedName>
</protein>
<keyword evidence="4" id="KW-0521">NADP</keyword>
<dbReference type="AlphaFoldDB" id="G0GEP6"/>
<sequence>MAYAFVTGASRGLGRAFAEELAKRGFDLLLVSLPGERLPQVASSLRRRYGIEVDVLEGDITCPETRTHVREILSRYGSLTVAVNNAGYGHPGPFDVWDVEEWEVMLRLNVEATTALSHLVLPFLERGRPSFLLNVASLAGFFPMPFFGVYASSKSYVLHFTLALGEELKGRGISVSVLCPGGVLTNARSIDEVRAQGIAGRLSSFPPHRVALYALEALFKGRPLIIPGWFNRFLVTIASVVPKQLVAVVTGMRWRPVAHTMFHPERCAWKKRAPHPSRGV</sequence>
<dbReference type="PANTHER" id="PTHR43086:SF2">
    <property type="entry name" value="HYDROXYSTEROID DEHYDROGENASE-LIKE PROTEIN 1"/>
    <property type="match status" value="1"/>
</dbReference>
<gene>
    <name evidence="10" type="ordered locus">Spith_0451</name>
</gene>